<organism evidence="4 5">
    <name type="scientific">Arthroderma otae (strain ATCC MYA-4605 / CBS 113480)</name>
    <name type="common">Microsporum canis</name>
    <dbReference type="NCBI Taxonomy" id="554155"/>
    <lineage>
        <taxon>Eukaryota</taxon>
        <taxon>Fungi</taxon>
        <taxon>Dikarya</taxon>
        <taxon>Ascomycota</taxon>
        <taxon>Pezizomycotina</taxon>
        <taxon>Eurotiomycetes</taxon>
        <taxon>Eurotiomycetidae</taxon>
        <taxon>Onygenales</taxon>
        <taxon>Arthrodermataceae</taxon>
        <taxon>Microsporum</taxon>
    </lineage>
</organism>
<dbReference type="AlphaFoldDB" id="C5FEX9"/>
<dbReference type="OMA" id="WGPRYQG"/>
<feature type="chain" id="PRO_5002951375" evidence="3">
    <location>
        <begin position="28"/>
        <end position="282"/>
    </location>
</feature>
<feature type="compositionally biased region" description="Low complexity" evidence="1">
    <location>
        <begin position="134"/>
        <end position="156"/>
    </location>
</feature>
<name>C5FEX9_ARTOC</name>
<dbReference type="RefSeq" id="XP_002851057.1">
    <property type="nucleotide sequence ID" value="XM_002851011.1"/>
</dbReference>
<feature type="signal peptide" evidence="3">
    <location>
        <begin position="1"/>
        <end position="27"/>
    </location>
</feature>
<dbReference type="STRING" id="554155.C5FEX9"/>
<dbReference type="GeneID" id="9228518"/>
<dbReference type="OrthoDB" id="4505626at2759"/>
<accession>C5FEX9</accession>
<feature type="compositionally biased region" description="Low complexity" evidence="1">
    <location>
        <begin position="232"/>
        <end position="247"/>
    </location>
</feature>
<dbReference type="Proteomes" id="UP000002035">
    <property type="component" value="Unassembled WGS sequence"/>
</dbReference>
<keyword evidence="2" id="KW-0472">Membrane</keyword>
<dbReference type="HOGENOM" id="CLU_1015543_0_0_1"/>
<gene>
    <name evidence="4" type="ORF">MCYG_01161</name>
</gene>
<reference evidence="5" key="1">
    <citation type="journal article" date="2012" name="MBio">
        <title>Comparative genome analysis of Trichophyton rubrum and related dermatophytes reveals candidate genes involved in infection.</title>
        <authorList>
            <person name="Martinez D.A."/>
            <person name="Oliver B.G."/>
            <person name="Graeser Y."/>
            <person name="Goldberg J.M."/>
            <person name="Li W."/>
            <person name="Martinez-Rossi N.M."/>
            <person name="Monod M."/>
            <person name="Shelest E."/>
            <person name="Barton R.C."/>
            <person name="Birch E."/>
            <person name="Brakhage A.A."/>
            <person name="Chen Z."/>
            <person name="Gurr S.J."/>
            <person name="Heiman D."/>
            <person name="Heitman J."/>
            <person name="Kosti I."/>
            <person name="Rossi A."/>
            <person name="Saif S."/>
            <person name="Samalova M."/>
            <person name="Saunders C.W."/>
            <person name="Shea T."/>
            <person name="Summerbell R.C."/>
            <person name="Xu J."/>
            <person name="Young S."/>
            <person name="Zeng Q."/>
            <person name="Birren B.W."/>
            <person name="Cuomo C.A."/>
            <person name="White T.C."/>
        </authorList>
    </citation>
    <scope>NUCLEOTIDE SEQUENCE [LARGE SCALE GENOMIC DNA]</scope>
    <source>
        <strain evidence="5">ATCC MYA-4605 / CBS 113480</strain>
    </source>
</reference>
<dbReference type="EMBL" id="DS995701">
    <property type="protein sequence ID" value="EEQ28273.1"/>
    <property type="molecule type" value="Genomic_DNA"/>
</dbReference>
<evidence type="ECO:0000313" key="4">
    <source>
        <dbReference type="EMBL" id="EEQ28273.1"/>
    </source>
</evidence>
<feature type="compositionally biased region" description="Polar residues" evidence="1">
    <location>
        <begin position="120"/>
        <end position="133"/>
    </location>
</feature>
<keyword evidence="2" id="KW-1133">Transmembrane helix</keyword>
<sequence>MLSRTKQWPLIWLAFIFIAFLPSLTHGWTWWWTDAHGNTHIDNGTNNRQCTKMELPKGKQYHWDPEGSMYCVSLFSDDHCGDRNGWSCPPWGPRYQGQDVSLSYLVNMNGEDISSSSSSEPTATETSVDPSNMSSAESTSFMTSASTSSSSTNTSTPQIEAGRLSEGAIAGIVVGAIALVASVALLCFISYKMGQRHPIIKISEEDSQDQSGGLDSPSAHEMHSSDSPWMARSQLTSTPSSPLSPRSELADSGAFTKRQMLSTYQRPMATELPDNGRREVPA</sequence>
<feature type="region of interest" description="Disordered" evidence="1">
    <location>
        <begin position="112"/>
        <end position="158"/>
    </location>
</feature>
<keyword evidence="5" id="KW-1185">Reference proteome</keyword>
<proteinExistence type="predicted"/>
<evidence type="ECO:0000313" key="5">
    <source>
        <dbReference type="Proteomes" id="UP000002035"/>
    </source>
</evidence>
<keyword evidence="2" id="KW-0812">Transmembrane</keyword>
<feature type="transmembrane region" description="Helical" evidence="2">
    <location>
        <begin position="168"/>
        <end position="191"/>
    </location>
</feature>
<evidence type="ECO:0000256" key="2">
    <source>
        <dbReference type="SAM" id="Phobius"/>
    </source>
</evidence>
<evidence type="ECO:0000256" key="3">
    <source>
        <dbReference type="SAM" id="SignalP"/>
    </source>
</evidence>
<evidence type="ECO:0000256" key="1">
    <source>
        <dbReference type="SAM" id="MobiDB-lite"/>
    </source>
</evidence>
<dbReference type="VEuPathDB" id="FungiDB:MCYG_01161"/>
<dbReference type="eggNOG" id="ENOG502SP9Z">
    <property type="taxonomic scope" value="Eukaryota"/>
</dbReference>
<feature type="region of interest" description="Disordered" evidence="1">
    <location>
        <begin position="202"/>
        <end position="282"/>
    </location>
</feature>
<protein>
    <submittedName>
        <fullName evidence="4">Uncharacterized protein</fullName>
    </submittedName>
</protein>
<keyword evidence="3" id="KW-0732">Signal</keyword>